<dbReference type="Proteomes" id="UP000215005">
    <property type="component" value="Chromosome"/>
</dbReference>
<organism evidence="1 2">
    <name type="scientific">Nocardiopsis gilva YIM 90087</name>
    <dbReference type="NCBI Taxonomy" id="1235441"/>
    <lineage>
        <taxon>Bacteria</taxon>
        <taxon>Bacillati</taxon>
        <taxon>Actinomycetota</taxon>
        <taxon>Actinomycetes</taxon>
        <taxon>Streptosporangiales</taxon>
        <taxon>Nocardiopsidaceae</taxon>
        <taxon>Nocardiopsis</taxon>
    </lineage>
</organism>
<evidence type="ECO:0000313" key="1">
    <source>
        <dbReference type="EMBL" id="ASU81441.1"/>
    </source>
</evidence>
<name>A0A223RZZ4_9ACTN</name>
<dbReference type="OrthoDB" id="2528990at2"/>
<proteinExistence type="predicted"/>
<accession>A0A223RZZ4</accession>
<evidence type="ECO:0000313" key="2">
    <source>
        <dbReference type="Proteomes" id="UP000215005"/>
    </source>
</evidence>
<dbReference type="EMBL" id="CP022753">
    <property type="protein sequence ID" value="ASU81441.1"/>
    <property type="molecule type" value="Genomic_DNA"/>
</dbReference>
<keyword evidence="2" id="KW-1185">Reference proteome</keyword>
<dbReference type="AlphaFoldDB" id="A0A223RZZ4"/>
<sequence>MPNVGSRAHYVIKEGRGHRVFYSQWGGDDIELDLIPGPDAALRFMERQHAPQDWVDEVMCDGAALLDRDERRLLWFVFCRDDSAYRAAVLRVLERTWAGWRIEWAYNGLADLLAALGEDTEQVRAPRGIPVPEDLRTPEEFMAAMPGFTFNPEIYPPGSQLPATLPLGPFRIEEFTEADASGSPRLVTVRSGGEVRAYASSSGAATIIENGLRALDTLATWTPVARLARMPISGVHLDADARTAGVWTGRVLYQEPLRSADAWPGWKWEVWGDDFAEQLRRTEGVVDVPEPDVSAALDRLGTRFEEHQKGGGAAASGITTLLTVTSALRGAAANNGLEAQVNDDNAFLHRPMDLTAEECAAVDAAIADSR</sequence>
<protein>
    <submittedName>
        <fullName evidence="1">Uncharacterized protein</fullName>
    </submittedName>
</protein>
<dbReference type="KEGG" id="ngv:CDO52_00415"/>
<gene>
    <name evidence="1" type="ORF">CDO52_00415</name>
</gene>
<reference evidence="1 2" key="1">
    <citation type="submission" date="2017-08" db="EMBL/GenBank/DDBJ databases">
        <title>The complete genome sequence of Nocardiopsis gilva YIM 90087.</title>
        <authorList>
            <person name="Yin M."/>
            <person name="Tang S."/>
        </authorList>
    </citation>
    <scope>NUCLEOTIDE SEQUENCE [LARGE SCALE GENOMIC DNA]</scope>
    <source>
        <strain evidence="1 2">YIM 90087</strain>
    </source>
</reference>